<keyword evidence="1" id="KW-0479">Metal-binding</keyword>
<dbReference type="GO" id="GO:0016833">
    <property type="term" value="F:oxo-acid-lyase activity"/>
    <property type="evidence" value="ECO:0007669"/>
    <property type="project" value="UniProtKB-ARBA"/>
</dbReference>
<dbReference type="EMBL" id="CP031775">
    <property type="protein sequence ID" value="QDZ89444.1"/>
    <property type="molecule type" value="Genomic_DNA"/>
</dbReference>
<dbReference type="AlphaFoldDB" id="A0A5B8QSD7"/>
<dbReference type="CDD" id="cd00377">
    <property type="entry name" value="ICL_PEPM"/>
    <property type="match status" value="1"/>
</dbReference>
<dbReference type="PANTHER" id="PTHR42905:SF5">
    <property type="entry name" value="CARBOXYVINYL-CARBOXYPHOSPHONATE PHOSPHORYLMUTASE, CHLOROPLASTIC"/>
    <property type="match status" value="1"/>
</dbReference>
<organism evidence="2 3">
    <name type="scientific">Shewanella decolorationis</name>
    <dbReference type="NCBI Taxonomy" id="256839"/>
    <lineage>
        <taxon>Bacteria</taxon>
        <taxon>Pseudomonadati</taxon>
        <taxon>Pseudomonadota</taxon>
        <taxon>Gammaproteobacteria</taxon>
        <taxon>Alteromonadales</taxon>
        <taxon>Shewanellaceae</taxon>
        <taxon>Shewanella</taxon>
    </lineage>
</organism>
<gene>
    <name evidence="2" type="ORF">D0436_02660</name>
</gene>
<name>A0A5B8QSD7_9GAMM</name>
<dbReference type="Proteomes" id="UP000321124">
    <property type="component" value="Chromosome"/>
</dbReference>
<evidence type="ECO:0000313" key="2">
    <source>
        <dbReference type="EMBL" id="QDZ89444.1"/>
    </source>
</evidence>
<dbReference type="SUPFAM" id="SSF51621">
    <property type="entry name" value="Phosphoenolpyruvate/pyruvate domain"/>
    <property type="match status" value="1"/>
</dbReference>
<evidence type="ECO:0000313" key="3">
    <source>
        <dbReference type="Proteomes" id="UP000321124"/>
    </source>
</evidence>
<dbReference type="InterPro" id="IPR018523">
    <property type="entry name" value="Isocitrate_lyase_ph_CS"/>
</dbReference>
<dbReference type="Pfam" id="PF13714">
    <property type="entry name" value="PEP_mutase"/>
    <property type="match status" value="1"/>
</dbReference>
<evidence type="ECO:0000256" key="1">
    <source>
        <dbReference type="ARBA" id="ARBA00022723"/>
    </source>
</evidence>
<sequence>MKKTTALRQMLSQDNIHVAPGVYDGMTARLAEQVGFNLIYASGGAIARSCGFPDIGMLSFSEVLHRLEQMVEVTQVPIIADADTGFGNAINVSRTVKAFERSGVAALHLEDQTFPKRCGHLNDKSLISTQEMVHKIKVAKDSQTDPDFVVIARTDAIAVEGFEAAIERSHAYLSAGADVIFVEAPETMEQIELIAQHIKQPKLINMFHSGKTPLVSKDRLQELGYKLIIIPSDLQRATIHACQNTLQTIFEMGDSSSIAPQMVSFAERERIINTQAYLDLDLGYVNN</sequence>
<dbReference type="GO" id="GO:0046872">
    <property type="term" value="F:metal ion binding"/>
    <property type="evidence" value="ECO:0007669"/>
    <property type="project" value="UniProtKB-KW"/>
</dbReference>
<protein>
    <submittedName>
        <fullName evidence="2">Oxaloacetate decarboxylase</fullName>
    </submittedName>
</protein>
<accession>A0A5B8QSD7</accession>
<dbReference type="PROSITE" id="PS00161">
    <property type="entry name" value="ISOCITRATE_LYASE"/>
    <property type="match status" value="1"/>
</dbReference>
<dbReference type="InterPro" id="IPR015813">
    <property type="entry name" value="Pyrv/PenolPyrv_kinase-like_dom"/>
</dbReference>
<dbReference type="InterPro" id="IPR040442">
    <property type="entry name" value="Pyrv_kinase-like_dom_sf"/>
</dbReference>
<dbReference type="Gene3D" id="3.20.20.60">
    <property type="entry name" value="Phosphoenolpyruvate-binding domains"/>
    <property type="match status" value="1"/>
</dbReference>
<dbReference type="RefSeq" id="WP_208661273.1">
    <property type="nucleotide sequence ID" value="NZ_CP031775.2"/>
</dbReference>
<dbReference type="KEGG" id="sdeo:D0436_02660"/>
<dbReference type="PANTHER" id="PTHR42905">
    <property type="entry name" value="PHOSPHOENOLPYRUVATE CARBOXYLASE"/>
    <property type="match status" value="1"/>
</dbReference>
<reference evidence="2 3" key="1">
    <citation type="journal article" date="2019" name="Ecotoxicol. Environ. Saf.">
        <title>Microbial characterization of heavy metal resistant bacterial strains isolated from an electroplating wastewater treatment plant.</title>
        <authorList>
            <person name="Cai X."/>
            <person name="Zheng X."/>
            <person name="Zhang D."/>
            <person name="Iqbal W."/>
            <person name="Liu C."/>
            <person name="Yang B."/>
            <person name="Zhao X."/>
            <person name="Lu X."/>
            <person name="Mao Y."/>
        </authorList>
    </citation>
    <scope>NUCLEOTIDE SEQUENCE [LARGE SCALE GENOMIC DNA]</scope>
    <source>
        <strain evidence="2 3">Ni1-3</strain>
    </source>
</reference>
<dbReference type="InterPro" id="IPR039556">
    <property type="entry name" value="ICL/PEPM"/>
</dbReference>
<proteinExistence type="predicted"/>